<keyword evidence="1" id="KW-1133">Transmembrane helix</keyword>
<evidence type="ECO:0008006" key="4">
    <source>
        <dbReference type="Google" id="ProtNLM"/>
    </source>
</evidence>
<dbReference type="EMBL" id="LR778114">
    <property type="protein sequence ID" value="CAB1129606.1"/>
    <property type="molecule type" value="Genomic_DNA"/>
</dbReference>
<feature type="transmembrane region" description="Helical" evidence="1">
    <location>
        <begin position="83"/>
        <end position="101"/>
    </location>
</feature>
<dbReference type="KEGG" id="hfv:R50_2109"/>
<keyword evidence="3" id="KW-1185">Reference proteome</keyword>
<reference evidence="2 3" key="1">
    <citation type="submission" date="2020-02" db="EMBL/GenBank/DDBJ databases">
        <authorList>
            <person name="Hogendoorn C."/>
        </authorList>
    </citation>
    <scope>NUCLEOTIDE SEQUENCE [LARGE SCALE GENOMIC DNA]</scope>
    <source>
        <strain evidence="2">R501</strain>
    </source>
</reference>
<dbReference type="AlphaFoldDB" id="A0A6F8ZIK4"/>
<protein>
    <recommendedName>
        <fullName evidence="4">DoxX family membrane protein</fullName>
    </recommendedName>
</protein>
<evidence type="ECO:0000313" key="2">
    <source>
        <dbReference type="EMBL" id="CAB1129606.1"/>
    </source>
</evidence>
<dbReference type="Proteomes" id="UP000503399">
    <property type="component" value="Chromosome"/>
</dbReference>
<evidence type="ECO:0000313" key="3">
    <source>
        <dbReference type="Proteomes" id="UP000503399"/>
    </source>
</evidence>
<sequence>MGIWLLLYRLLDGGYFLWRGIHKWYTPPQVWLVPRVNAALPTTPLAPIIRQFIYPHLQVFSLTLGTVEAVAGAMMLANVGRRIAGWVLFTLNVIFLLTLGFKEPHDLGLNLFMALTNLMFARIDPARVQYRARPASFAPGRAARLQRREGRL</sequence>
<name>A0A6F8ZIK4_9FIRM</name>
<keyword evidence="1" id="KW-0472">Membrane</keyword>
<evidence type="ECO:0000256" key="1">
    <source>
        <dbReference type="SAM" id="Phobius"/>
    </source>
</evidence>
<organism evidence="2 3">
    <name type="scientific">Candidatus Hydrogenisulfobacillus filiaventi</name>
    <dbReference type="NCBI Taxonomy" id="2707344"/>
    <lineage>
        <taxon>Bacteria</taxon>
        <taxon>Bacillati</taxon>
        <taxon>Bacillota</taxon>
        <taxon>Clostridia</taxon>
        <taxon>Eubacteriales</taxon>
        <taxon>Clostridiales Family XVII. Incertae Sedis</taxon>
        <taxon>Candidatus Hydrogenisulfobacillus</taxon>
    </lineage>
</organism>
<keyword evidence="1" id="KW-0812">Transmembrane</keyword>
<proteinExistence type="predicted"/>
<accession>A0A6F8ZIK4</accession>
<gene>
    <name evidence="2" type="ORF">R50_2109</name>
</gene>